<organism evidence="2 3">
    <name type="scientific">Rhodanobacter humi</name>
    <dbReference type="NCBI Taxonomy" id="1888173"/>
    <lineage>
        <taxon>Bacteria</taxon>
        <taxon>Pseudomonadati</taxon>
        <taxon>Pseudomonadota</taxon>
        <taxon>Gammaproteobacteria</taxon>
        <taxon>Lysobacterales</taxon>
        <taxon>Rhodanobacteraceae</taxon>
        <taxon>Rhodanobacter</taxon>
    </lineage>
</organism>
<comment type="caution">
    <text evidence="2">The sequence shown here is derived from an EMBL/GenBank/DDBJ whole genome shotgun (WGS) entry which is preliminary data.</text>
</comment>
<dbReference type="EMBL" id="JBGBPY010000001">
    <property type="protein sequence ID" value="MEY2181695.1"/>
    <property type="molecule type" value="Genomic_DNA"/>
</dbReference>
<sequence length="100" mass="11004">MKGLTFALCLLISTTSAFANDFPSSQWKSSELSLFELVQSGYNIVAVTNDPNSGETFFLQKSGSAYKCAEVHADDVKARKFVAPFNCWELVKPYVASLPK</sequence>
<evidence type="ECO:0000313" key="2">
    <source>
        <dbReference type="EMBL" id="MEY2181695.1"/>
    </source>
</evidence>
<name>A0ABV4ANF6_9GAMM</name>
<keyword evidence="1" id="KW-0732">Signal</keyword>
<dbReference type="Proteomes" id="UP001562159">
    <property type="component" value="Unassembled WGS sequence"/>
</dbReference>
<keyword evidence="3" id="KW-1185">Reference proteome</keyword>
<reference evidence="2 3" key="1">
    <citation type="submission" date="2024-07" db="EMBL/GenBank/DDBJ databases">
        <title>Molecular mechanisms and environmental adaptations of flagellar loss and biofilm growth of Rhodanobacter under environmental stress.</title>
        <authorList>
            <person name="Chen M."/>
        </authorList>
    </citation>
    <scope>NUCLEOTIDE SEQUENCE [LARGE SCALE GENOMIC DNA]</scope>
    <source>
        <strain evidence="2 3">RS22</strain>
    </source>
</reference>
<gene>
    <name evidence="2" type="ORF">AB7878_04640</name>
</gene>
<proteinExistence type="predicted"/>
<evidence type="ECO:0000313" key="3">
    <source>
        <dbReference type="Proteomes" id="UP001562159"/>
    </source>
</evidence>
<evidence type="ECO:0000256" key="1">
    <source>
        <dbReference type="SAM" id="SignalP"/>
    </source>
</evidence>
<accession>A0ABV4ANF6</accession>
<feature type="chain" id="PRO_5045847428" evidence="1">
    <location>
        <begin position="20"/>
        <end position="100"/>
    </location>
</feature>
<feature type="signal peptide" evidence="1">
    <location>
        <begin position="1"/>
        <end position="19"/>
    </location>
</feature>
<protein>
    <submittedName>
        <fullName evidence="2">Uncharacterized protein</fullName>
    </submittedName>
</protein>